<dbReference type="HOGENOM" id="CLU_247754_0_0_0"/>
<keyword evidence="7" id="KW-1185">Reference proteome</keyword>
<dbReference type="Pfam" id="PF04357">
    <property type="entry name" value="TamB"/>
    <property type="match status" value="1"/>
</dbReference>
<protein>
    <recommendedName>
        <fullName evidence="5">Translocation and assembly module TamB C-terminal domain-containing protein</fullName>
    </recommendedName>
</protein>
<sequence length="1582" mass="167771">MSRRKLVALVSAAFLLAVLVGVVALVVGVTQTGTGQDYIRHVVTDQIAPRLQGKLYVGRISGSFFDGVTVDSVELRGPDDSLVAAVGRIRVWYDVRDLVDKRVLVKRLELDRPVVHLTQYEDMSWNYKTVLKPQPAGPKRTQRGWGDFIVADSVRIRGGQFLLTLPWHPADSLRGTRRDSAIAYNTRRRDAEIRRRADGFGRTYRWTGIDLALSHMSLAEPDSAAKTFAVERLNVDESDPPFVWRDVRGAVRIEQDTLRARIAHFDLPGSTGSGTAHVVWGSGLPTRYDIRVVGDSVSLQDVAWVYPTLPRTGGGSMLLRIVNDPKNLRVLQYAVSKMDVRTTKSHLTGDVTFAVGGPVLGVKDVVMTAQPVNWDLLRVINGKPFPYDFQGNLTGTVRARGGPVNRFNIDDARLAYDDAHVPGAVSRFTGRGQVDILFPAFTVFRGFDLNVDRLDLRTPRALNKSFPPLGGWVEGRARLDSLWLDVRVSNADVTHHDGPAPPNHFTGGGRVTIGDKFLTYDLALQAAPLSLTTLARSYPTLPARGLLTGPMELKGTVDDLYVKTTLTGDAGTLAYEGMVDSFEPSYALRGRGTATGLDLRTLLGAASAPAGSAASRTPATSLTFGYDADVRGSSLADLAGSLTMDLSRSRIDSLRLRSGIARLGFGDGRLRVDSLALESAAFDLSARGALGLAPGARDSLRFTASADSLGGLRRYLVSGPTAAEDSLAGSLSVAGTAVGTIDTSAASLGLVVDARVRGRGLARRTFFASSLDGRVRVDDAMRHPFVDARFDADSVGLGKLRLGFAQATYVTDTSASAPRECTVARSIGAAGRSPLPNLGRRGGALPRELRSATTANAASPAEPAEPAVQCGRFAVRALSDSGPAVAVAGSTAIGDDTTRVVVDSARLGLTPGHAYRLTAPARVVMTTAGNTTALDTLTLRDEIGAQLSVAGLLQDTGAVYGLLAVERVPLGDLLQLGQLAGVRAAADVQGRLNGRLTLGGTRVAPVVDVRAYTDALRVASAPVDSLGLSARYAARRLDGDLTLFRAGAPLLTATAALPLDLALTPVANRQLPDTLHGALRADSLDLALLAALMPGVQNVAGNVRATADLRGTWEHPLLFGALRLRGGAANVLPGGLKLQDMVADVALSGDTLRIDSVSVRSTGTARLSGLVTFAPLRNPGLDLRFTAHNFLAIDRPRLATLWLSTPQTVTLTGPYLGATLRGAVRADRGRIYIPELIEKRVVDLNEYKDVVDTSALATRSLLPGAPSAFVENLAVEDVSVGVGDDVWLRSPEANIKLGGSLAVTRARAALLGGRTREQLALRGSLAVERGTYRLSLPPIAAPIFDVQPGTLRFFGTPDLNPTLDIRAIHTVRQVRHGTNRPDVRVQVAIGGTLNSPSLTLSSPDDPSIATTDLISYLVTGEPAAVVLGQQGGTSGAEQAVALGLRLVGSYASGALSAGGPFDVVQVETVSSSDPGSTSILSSGRSILERTRLGVGGQFGEKTFYTFSTGICGLGLGGSPTDFRLFRRNLGFKVEHRLTPMFSVQFGIEPGSQTQACNASISSTSILQTPPQGGFDFLRQWSF</sequence>
<dbReference type="InParanoid" id="W0RI27"/>
<dbReference type="GO" id="GO:0009306">
    <property type="term" value="P:protein secretion"/>
    <property type="evidence" value="ECO:0007669"/>
    <property type="project" value="InterPro"/>
</dbReference>
<reference evidence="6 7" key="1">
    <citation type="journal article" date="2014" name="Genome Announc.">
        <title>Genome Sequence and Methylome of Soil Bacterium Gemmatirosa kalamazoonensis KBS708T, a Member of the Rarely Cultivated Gemmatimonadetes Phylum.</title>
        <authorList>
            <person name="Debruyn J.M."/>
            <person name="Radosevich M."/>
            <person name="Wommack K.E."/>
            <person name="Polson S.W."/>
            <person name="Hauser L.J."/>
            <person name="Fawaz M.N."/>
            <person name="Korlach J."/>
            <person name="Tsai Y.C."/>
        </authorList>
    </citation>
    <scope>NUCLEOTIDE SEQUENCE [LARGE SCALE GENOMIC DNA]</scope>
    <source>
        <strain evidence="6 7">KBS708</strain>
    </source>
</reference>
<evidence type="ECO:0000313" key="7">
    <source>
        <dbReference type="Proteomes" id="UP000019151"/>
    </source>
</evidence>
<proteinExistence type="predicted"/>
<evidence type="ECO:0000259" key="5">
    <source>
        <dbReference type="Pfam" id="PF04357"/>
    </source>
</evidence>
<evidence type="ECO:0000256" key="3">
    <source>
        <dbReference type="ARBA" id="ARBA00022989"/>
    </source>
</evidence>
<organism evidence="6 7">
    <name type="scientific">Gemmatirosa kalamazoonensis</name>
    <dbReference type="NCBI Taxonomy" id="861299"/>
    <lineage>
        <taxon>Bacteria</taxon>
        <taxon>Pseudomonadati</taxon>
        <taxon>Gemmatimonadota</taxon>
        <taxon>Gemmatimonadia</taxon>
        <taxon>Gemmatimonadales</taxon>
        <taxon>Gemmatimonadaceae</taxon>
        <taxon>Gemmatirosa</taxon>
    </lineage>
</organism>
<dbReference type="EMBL" id="CP007128">
    <property type="protein sequence ID" value="AHG90082.1"/>
    <property type="molecule type" value="Genomic_DNA"/>
</dbReference>
<accession>W0RI27</accession>
<evidence type="ECO:0000256" key="4">
    <source>
        <dbReference type="ARBA" id="ARBA00023136"/>
    </source>
</evidence>
<dbReference type="Proteomes" id="UP000019151">
    <property type="component" value="Chromosome"/>
</dbReference>
<gene>
    <name evidence="6" type="ORF">J421_2545</name>
</gene>
<dbReference type="OrthoDB" id="9757686at2"/>
<dbReference type="GO" id="GO:0005886">
    <property type="term" value="C:plasma membrane"/>
    <property type="evidence" value="ECO:0007669"/>
    <property type="project" value="InterPro"/>
</dbReference>
<dbReference type="eggNOG" id="COG2911">
    <property type="taxonomic scope" value="Bacteria"/>
</dbReference>
<dbReference type="PANTHER" id="PTHR36985">
    <property type="entry name" value="TRANSLOCATION AND ASSEMBLY MODULE SUBUNIT TAMB"/>
    <property type="match status" value="1"/>
</dbReference>
<keyword evidence="3" id="KW-1133">Transmembrane helix</keyword>
<comment type="subcellular location">
    <subcellularLocation>
        <location evidence="1">Membrane</location>
        <topology evidence="1">Single-pass membrane protein</topology>
    </subcellularLocation>
</comment>
<evidence type="ECO:0000256" key="2">
    <source>
        <dbReference type="ARBA" id="ARBA00022692"/>
    </source>
</evidence>
<dbReference type="InterPro" id="IPR007452">
    <property type="entry name" value="TamB_C"/>
</dbReference>
<keyword evidence="4" id="KW-0472">Membrane</keyword>
<feature type="domain" description="Translocation and assembly module TamB C-terminal" evidence="5">
    <location>
        <begin position="1161"/>
        <end position="1550"/>
    </location>
</feature>
<dbReference type="KEGG" id="gba:J421_2545"/>
<dbReference type="STRING" id="861299.J421_2545"/>
<evidence type="ECO:0000256" key="1">
    <source>
        <dbReference type="ARBA" id="ARBA00004167"/>
    </source>
</evidence>
<evidence type="ECO:0000313" key="6">
    <source>
        <dbReference type="EMBL" id="AHG90082.1"/>
    </source>
</evidence>
<dbReference type="PANTHER" id="PTHR36985:SF1">
    <property type="entry name" value="TRANSLOCATION AND ASSEMBLY MODULE SUBUNIT TAMB"/>
    <property type="match status" value="1"/>
</dbReference>
<dbReference type="RefSeq" id="WP_025411557.1">
    <property type="nucleotide sequence ID" value="NZ_CP007128.1"/>
</dbReference>
<keyword evidence="2" id="KW-0812">Transmembrane</keyword>
<name>W0RI27_9BACT</name>